<gene>
    <name evidence="6" type="ORF">SDC9_120906</name>
</gene>
<protein>
    <recommendedName>
        <fullName evidence="5">Flavin reductase like domain-containing protein</fullName>
    </recommendedName>
</protein>
<evidence type="ECO:0000256" key="4">
    <source>
        <dbReference type="ARBA" id="ARBA00038054"/>
    </source>
</evidence>
<evidence type="ECO:0000259" key="5">
    <source>
        <dbReference type="Pfam" id="PF01613"/>
    </source>
</evidence>
<proteinExistence type="inferred from homology"/>
<dbReference type="SUPFAM" id="SSF50475">
    <property type="entry name" value="FMN-binding split barrel"/>
    <property type="match status" value="1"/>
</dbReference>
<dbReference type="InterPro" id="IPR002563">
    <property type="entry name" value="Flavin_Rdtase-like_dom"/>
</dbReference>
<dbReference type="InterPro" id="IPR012349">
    <property type="entry name" value="Split_barrel_FMN-bd"/>
</dbReference>
<comment type="caution">
    <text evidence="6">The sequence shown here is derived from an EMBL/GenBank/DDBJ whole genome shotgun (WGS) entry which is preliminary data.</text>
</comment>
<dbReference type="AlphaFoldDB" id="A0A645CAG4"/>
<dbReference type="PANTHER" id="PTHR33798:SF5">
    <property type="entry name" value="FLAVIN REDUCTASE LIKE DOMAIN-CONTAINING PROTEIN"/>
    <property type="match status" value="1"/>
</dbReference>
<keyword evidence="3" id="KW-0288">FMN</keyword>
<dbReference type="PANTHER" id="PTHR33798">
    <property type="entry name" value="FLAVOPROTEIN OXYGENASE"/>
    <property type="match status" value="1"/>
</dbReference>
<dbReference type="EMBL" id="VSSQ01025650">
    <property type="protein sequence ID" value="MPM73921.1"/>
    <property type="molecule type" value="Genomic_DNA"/>
</dbReference>
<sequence length="215" mass="24078">MEIEIGEQKPSHLKEYWPGQYRFFSHMEYAAGIPQLLFAISTLKENGKGNINFHAWGCFQGDEGGYFAVLPGICQHTHTFPNIKRHGEFCVNFLSMRFYDNLSETIRQNEEADDEFAAAGLTPEPAKCLAVPRIKESFLSLECRLHSITDLSERGITAMIVGKVLNMAVDEDFAHEIDGKYTDAGFMFNIHSPKDLITGEGNRTGVATLQVGKIL</sequence>
<reference evidence="6" key="1">
    <citation type="submission" date="2019-08" db="EMBL/GenBank/DDBJ databases">
        <authorList>
            <person name="Kucharzyk K."/>
            <person name="Murdoch R.W."/>
            <person name="Higgins S."/>
            <person name="Loffler F."/>
        </authorList>
    </citation>
    <scope>NUCLEOTIDE SEQUENCE</scope>
</reference>
<evidence type="ECO:0000256" key="2">
    <source>
        <dbReference type="ARBA" id="ARBA00022630"/>
    </source>
</evidence>
<dbReference type="Pfam" id="PF01613">
    <property type="entry name" value="Flavin_Reduct"/>
    <property type="match status" value="1"/>
</dbReference>
<evidence type="ECO:0000256" key="1">
    <source>
        <dbReference type="ARBA" id="ARBA00001917"/>
    </source>
</evidence>
<dbReference type="GO" id="GO:0010181">
    <property type="term" value="F:FMN binding"/>
    <property type="evidence" value="ECO:0007669"/>
    <property type="project" value="InterPro"/>
</dbReference>
<comment type="cofactor">
    <cofactor evidence="1">
        <name>FMN</name>
        <dbReference type="ChEBI" id="CHEBI:58210"/>
    </cofactor>
</comment>
<evidence type="ECO:0000313" key="6">
    <source>
        <dbReference type="EMBL" id="MPM73921.1"/>
    </source>
</evidence>
<dbReference type="Gene3D" id="2.30.110.10">
    <property type="entry name" value="Electron Transport, Fmn-binding Protein, Chain A"/>
    <property type="match status" value="1"/>
</dbReference>
<evidence type="ECO:0000256" key="3">
    <source>
        <dbReference type="ARBA" id="ARBA00022643"/>
    </source>
</evidence>
<name>A0A645CAG4_9ZZZZ</name>
<keyword evidence="2" id="KW-0285">Flavoprotein</keyword>
<feature type="domain" description="Flavin reductase like" evidence="5">
    <location>
        <begin position="74"/>
        <end position="174"/>
    </location>
</feature>
<comment type="similarity">
    <text evidence="4">Belongs to the flavoredoxin family.</text>
</comment>
<organism evidence="6">
    <name type="scientific">bioreactor metagenome</name>
    <dbReference type="NCBI Taxonomy" id="1076179"/>
    <lineage>
        <taxon>unclassified sequences</taxon>
        <taxon>metagenomes</taxon>
        <taxon>ecological metagenomes</taxon>
    </lineage>
</organism>
<accession>A0A645CAG4</accession>